<proteinExistence type="predicted"/>
<dbReference type="SUPFAM" id="SSF51391">
    <property type="entry name" value="Thiamin phosphate synthase"/>
    <property type="match status" value="1"/>
</dbReference>
<gene>
    <name evidence="2" type="ORF">GGQ89_002154</name>
</gene>
<protein>
    <submittedName>
        <fullName evidence="2">Thiamine-phosphate pyrophosphorylase</fullName>
        <ecNumber evidence="2">2.5.1.3</ecNumber>
    </submittedName>
</protein>
<evidence type="ECO:0000313" key="2">
    <source>
        <dbReference type="EMBL" id="MBB4609929.1"/>
    </source>
</evidence>
<dbReference type="GO" id="GO:0004789">
    <property type="term" value="F:thiamine-phosphate diphosphorylase activity"/>
    <property type="evidence" value="ECO:0007669"/>
    <property type="project" value="UniProtKB-EC"/>
</dbReference>
<keyword evidence="3" id="KW-1185">Reference proteome</keyword>
<dbReference type="RefSeq" id="WP_240456424.1">
    <property type="nucleotide sequence ID" value="NZ_JACHNX010000007.1"/>
</dbReference>
<dbReference type="InterPro" id="IPR013785">
    <property type="entry name" value="Aldolase_TIM"/>
</dbReference>
<dbReference type="EMBL" id="JACHNX010000007">
    <property type="protein sequence ID" value="MBB4609929.1"/>
    <property type="molecule type" value="Genomic_DNA"/>
</dbReference>
<comment type="caution">
    <text evidence="2">The sequence shown here is derived from an EMBL/GenBank/DDBJ whole genome shotgun (WGS) entry which is preliminary data.</text>
</comment>
<dbReference type="Gene3D" id="3.20.20.70">
    <property type="entry name" value="Aldolase class I"/>
    <property type="match status" value="1"/>
</dbReference>
<evidence type="ECO:0000259" key="1">
    <source>
        <dbReference type="Pfam" id="PF02581"/>
    </source>
</evidence>
<dbReference type="Pfam" id="PF02581">
    <property type="entry name" value="TMP-TENI"/>
    <property type="match status" value="1"/>
</dbReference>
<keyword evidence="2" id="KW-0808">Transferase</keyword>
<dbReference type="CDD" id="cd00564">
    <property type="entry name" value="TMP_TenI"/>
    <property type="match status" value="1"/>
</dbReference>
<dbReference type="InterPro" id="IPR036206">
    <property type="entry name" value="ThiamineP_synth_sf"/>
</dbReference>
<reference evidence="2 3" key="1">
    <citation type="submission" date="2020-08" db="EMBL/GenBank/DDBJ databases">
        <title>Genomic Encyclopedia of Type Strains, Phase IV (KMG-IV): sequencing the most valuable type-strain genomes for metagenomic binning, comparative biology and taxonomic classification.</title>
        <authorList>
            <person name="Goeker M."/>
        </authorList>
    </citation>
    <scope>NUCLEOTIDE SEQUENCE [LARGE SCALE GENOMIC DNA]</scope>
    <source>
        <strain evidence="2 3">DSM 14562</strain>
    </source>
</reference>
<sequence>MADRYPVTWLMTDERLGEGLWAALRRLPPGSGVVFRHHATPPAERRAIHRRVRRIAKARGLVLLIAGGGLPGDGVHKARRGRGLRSWPAHHRAEAVAGWKAGSDLLFVSPVFPTRSHPGAPALGLARAMRIGRGLGLPRIALGGMNAQRFRRLRGVFQGWAAIDAWSSSHPMCSSLNGRADTR</sequence>
<dbReference type="Proteomes" id="UP000584663">
    <property type="component" value="Unassembled WGS sequence"/>
</dbReference>
<feature type="domain" description="Thiamine phosphate synthase/TenI" evidence="1">
    <location>
        <begin position="89"/>
        <end position="154"/>
    </location>
</feature>
<dbReference type="EC" id="2.5.1.3" evidence="2"/>
<evidence type="ECO:0000313" key="3">
    <source>
        <dbReference type="Proteomes" id="UP000584663"/>
    </source>
</evidence>
<accession>A0ABR6K9Z3</accession>
<organism evidence="2 3">
    <name type="scientific">Sphingomonas yabuuchiae</name>
    <dbReference type="NCBI Taxonomy" id="172044"/>
    <lineage>
        <taxon>Bacteria</taxon>
        <taxon>Pseudomonadati</taxon>
        <taxon>Pseudomonadota</taxon>
        <taxon>Alphaproteobacteria</taxon>
        <taxon>Sphingomonadales</taxon>
        <taxon>Sphingomonadaceae</taxon>
        <taxon>Sphingomonas</taxon>
    </lineage>
</organism>
<name>A0ABR6K9Z3_9SPHN</name>
<dbReference type="InterPro" id="IPR022998">
    <property type="entry name" value="ThiamineP_synth_TenI"/>
</dbReference>